<reference evidence="6 7" key="1">
    <citation type="submission" date="2019-03" db="EMBL/GenBank/DDBJ databases">
        <authorList>
            <person name="Gaulin E."/>
            <person name="Dumas B."/>
        </authorList>
    </citation>
    <scope>NUCLEOTIDE SEQUENCE [LARGE SCALE GENOMIC DNA]</scope>
    <source>
        <strain evidence="6">CBS 568.67</strain>
    </source>
</reference>
<dbReference type="EMBL" id="CAADRA010005186">
    <property type="protein sequence ID" value="VFT86683.1"/>
    <property type="molecule type" value="Genomic_DNA"/>
</dbReference>
<dbReference type="OrthoDB" id="167576at2759"/>
<feature type="coiled-coil region" evidence="2">
    <location>
        <begin position="198"/>
        <end position="225"/>
    </location>
</feature>
<dbReference type="PANTHER" id="PTHR46298">
    <property type="entry name" value="ANDROGLOBIN"/>
    <property type="match status" value="1"/>
</dbReference>
<dbReference type="Proteomes" id="UP000332933">
    <property type="component" value="Unassembled WGS sequence"/>
</dbReference>
<feature type="domain" description="Calpain catalytic" evidence="4">
    <location>
        <begin position="312"/>
        <end position="434"/>
    </location>
</feature>
<feature type="compositionally biased region" description="Pro residues" evidence="3">
    <location>
        <begin position="1"/>
        <end position="11"/>
    </location>
</feature>
<evidence type="ECO:0000259" key="4">
    <source>
        <dbReference type="PROSITE" id="PS50203"/>
    </source>
</evidence>
<dbReference type="PROSITE" id="PS50203">
    <property type="entry name" value="CALPAIN_CAT"/>
    <property type="match status" value="1"/>
</dbReference>
<feature type="coiled-coil region" evidence="2">
    <location>
        <begin position="1099"/>
        <end position="1151"/>
    </location>
</feature>
<proteinExistence type="predicted"/>
<dbReference type="EMBL" id="VJMH01005165">
    <property type="protein sequence ID" value="KAF0699621.1"/>
    <property type="molecule type" value="Genomic_DNA"/>
</dbReference>
<dbReference type="AlphaFoldDB" id="A0A485KNS5"/>
<dbReference type="PANTHER" id="PTHR46298:SF1">
    <property type="entry name" value="ANDROGLOBIN"/>
    <property type="match status" value="1"/>
</dbReference>
<feature type="compositionally biased region" description="Acidic residues" evidence="3">
    <location>
        <begin position="248"/>
        <end position="258"/>
    </location>
</feature>
<dbReference type="GO" id="GO:0004198">
    <property type="term" value="F:calcium-dependent cysteine-type endopeptidase activity"/>
    <property type="evidence" value="ECO:0007669"/>
    <property type="project" value="InterPro"/>
</dbReference>
<organism evidence="6 7">
    <name type="scientific">Aphanomyces stellatus</name>
    <dbReference type="NCBI Taxonomy" id="120398"/>
    <lineage>
        <taxon>Eukaryota</taxon>
        <taxon>Sar</taxon>
        <taxon>Stramenopiles</taxon>
        <taxon>Oomycota</taxon>
        <taxon>Saprolegniomycetes</taxon>
        <taxon>Saprolegniales</taxon>
        <taxon>Verrucalvaceae</taxon>
        <taxon>Aphanomyces</taxon>
    </lineage>
</organism>
<dbReference type="Pfam" id="PF00648">
    <property type="entry name" value="Peptidase_C2"/>
    <property type="match status" value="1"/>
</dbReference>
<evidence type="ECO:0000313" key="5">
    <source>
        <dbReference type="EMBL" id="KAF0699621.1"/>
    </source>
</evidence>
<feature type="region of interest" description="Disordered" evidence="3">
    <location>
        <begin position="105"/>
        <end position="139"/>
    </location>
</feature>
<reference evidence="5" key="2">
    <citation type="submission" date="2019-06" db="EMBL/GenBank/DDBJ databases">
        <title>Genomics analysis of Aphanomyces spp. identifies a new class of oomycete effector associated with host adaptation.</title>
        <authorList>
            <person name="Gaulin E."/>
        </authorList>
    </citation>
    <scope>NUCLEOTIDE SEQUENCE</scope>
    <source>
        <strain evidence="5">CBS 578.67</strain>
    </source>
</reference>
<evidence type="ECO:0000256" key="1">
    <source>
        <dbReference type="PROSITE-ProRule" id="PRU00239"/>
    </source>
</evidence>
<evidence type="ECO:0000313" key="6">
    <source>
        <dbReference type="EMBL" id="VFT86683.1"/>
    </source>
</evidence>
<comment type="caution">
    <text evidence="1">Lacks conserved residue(s) required for the propagation of feature annotation.</text>
</comment>
<name>A0A485KNS5_9STRA</name>
<evidence type="ECO:0000256" key="2">
    <source>
        <dbReference type="SAM" id="Coils"/>
    </source>
</evidence>
<dbReference type="SUPFAM" id="SSF54001">
    <property type="entry name" value="Cysteine proteinases"/>
    <property type="match status" value="1"/>
</dbReference>
<feature type="compositionally biased region" description="Low complexity" evidence="3">
    <location>
        <begin position="947"/>
        <end position="974"/>
    </location>
</feature>
<keyword evidence="2" id="KW-0175">Coiled coil</keyword>
<feature type="compositionally biased region" description="Basic and acidic residues" evidence="3">
    <location>
        <begin position="976"/>
        <end position="985"/>
    </location>
</feature>
<dbReference type="GO" id="GO:0006508">
    <property type="term" value="P:proteolysis"/>
    <property type="evidence" value="ECO:0007669"/>
    <property type="project" value="InterPro"/>
</dbReference>
<accession>A0A485KNS5</accession>
<keyword evidence="7" id="KW-1185">Reference proteome</keyword>
<sequence length="1173" mass="128887">MGPKKPAPPPKAAKDIPDDGPQLIVSDERERLPPRAPLENVPPLFVPSVFPKECFPEWNDNLELENWGNPNQPYEDPMGLPPLPPHILTSNITWKRPSQYLPPLPEPAKPVAAPIKTPGGGAKKVGAPPPPKKGEPEVKPDELKVPRCCYVLYDASLDPMVPQLESAHPGFAPPLHAERLEWANDFQRVWSAEQAHDIKRWEVEEARIQKEHEEKEAALMAYEEACLVKLQKAIAAHKQATEAELNDEDLLDDGDDGDGTTFDFPTPGTTPSPVLFADIFGSAPVIEIEPNSVTKPTIPEGDYVDPPLASCCRVVSRLVDRLVANQPYYWEAIYPQTTVAATNRRIPIVSPGGKYLVKLFVMGKWRKIAVDDRLPLDDQGKVVVLSSSQPAEIWPSLLAKAIYKVFAWLETPEAMHNPTTVPQSIGFVLNTLTGWKSRPYCGLSDPKAADELGKIAPCLDNVTPTLDVQPSVTMNNVLLLCSMANIITRNFNTSCGEAFVMSSIRTSGPSLAVSIFALHPHAQDALTFTPETIEYHKLTTVVLHTIPTFTHRLVEEWDVGVDAATNQPTHVPFPQALPKFLTVTLPESVSSTTIYVTLSCVPTADSSIIHANDRGMMLVERQHLSDPVPPASAINLNVGLLKPNVTWPFDVQGAGSHVYRLYPHELQFGYSLELEADVPVVIHPVVDCLRDVCRMNVETCEGAYGAMAGPAWHIVHRMTVTFSAPSPPTTTKRRFYLGVHLFDSDAAPYFHIHLVNNVTSTRLSLLAGYFEFDAGNTSESYTVVLECLPGPDVAIPANKFFVTVASDWTIKTPMDNHAVVPTAFEGKYTPNKYLTLFRDVYVPEVVEDPKAAHAVTTTAAAIHTSMKLSTTFANAALKLEVIDLATGAVLVKAANYNNAQIMQLPPCASVDQSSSGYIVQGSFDEGHWHIPDSLRSVQPFYGLLAKDTTTGGPPSSSSASRPSTADSTASPTASHGEGDKLGRDDSATTTMWRLELFSTVPAKLTPDCTTLNKHAAIKHGWEVAERGREVRGAISRLLFLGKKQEAMERMVAAEYTPEQQKELLGRYEFLFGEASTPLAVVGHGEPEQVLGTDFFAAETQKLAQELDEIKGHMDQAARERAEESAARKLEMDAMKQEMADLRQAMLSEREKLWLKREEIRKQQANPTPPSIFP</sequence>
<evidence type="ECO:0000256" key="3">
    <source>
        <dbReference type="SAM" id="MobiDB-lite"/>
    </source>
</evidence>
<feature type="region of interest" description="Disordered" evidence="3">
    <location>
        <begin position="248"/>
        <end position="267"/>
    </location>
</feature>
<dbReference type="InterPro" id="IPR053033">
    <property type="entry name" value="Androglobin-like"/>
</dbReference>
<feature type="region of interest" description="Disordered" evidence="3">
    <location>
        <begin position="945"/>
        <end position="985"/>
    </location>
</feature>
<feature type="region of interest" description="Disordered" evidence="3">
    <location>
        <begin position="1"/>
        <end position="43"/>
    </location>
</feature>
<protein>
    <submittedName>
        <fullName evidence="6">Aste57867_9804 protein</fullName>
    </submittedName>
</protein>
<gene>
    <name evidence="6" type="primary">Aste57867_9804</name>
    <name evidence="5" type="ORF">As57867_009765</name>
    <name evidence="6" type="ORF">ASTE57867_9804</name>
</gene>
<dbReference type="InterPro" id="IPR038765">
    <property type="entry name" value="Papain-like_cys_pep_sf"/>
</dbReference>
<dbReference type="InterPro" id="IPR001300">
    <property type="entry name" value="Peptidase_C2_calpain_cat"/>
</dbReference>
<evidence type="ECO:0000313" key="7">
    <source>
        <dbReference type="Proteomes" id="UP000332933"/>
    </source>
</evidence>